<dbReference type="Pfam" id="PF10509">
    <property type="entry name" value="GalKase_gal_bdg"/>
    <property type="match status" value="1"/>
</dbReference>
<name>A0ABP8YT39_9MICO</name>
<dbReference type="PRINTS" id="PR00959">
    <property type="entry name" value="MEVGALKINASE"/>
</dbReference>
<comment type="similarity">
    <text evidence="1">Belongs to the GHMP kinase family. GalK subfamily.</text>
</comment>
<dbReference type="EMBL" id="BAABID010000019">
    <property type="protein sequence ID" value="GAA4736821.1"/>
    <property type="molecule type" value="Genomic_DNA"/>
</dbReference>
<dbReference type="InterPro" id="IPR014721">
    <property type="entry name" value="Ribsml_uS5_D2-typ_fold_subgr"/>
</dbReference>
<reference evidence="12" key="1">
    <citation type="journal article" date="2019" name="Int. J. Syst. Evol. Microbiol.">
        <title>The Global Catalogue of Microorganisms (GCM) 10K type strain sequencing project: providing services to taxonomists for standard genome sequencing and annotation.</title>
        <authorList>
            <consortium name="The Broad Institute Genomics Platform"/>
            <consortium name="The Broad Institute Genome Sequencing Center for Infectious Disease"/>
            <person name="Wu L."/>
            <person name="Ma J."/>
        </authorList>
    </citation>
    <scope>NUCLEOTIDE SEQUENCE [LARGE SCALE GENOMIC DNA]</scope>
    <source>
        <strain evidence="12">JCM 18063</strain>
    </source>
</reference>
<dbReference type="SUPFAM" id="SSF55060">
    <property type="entry name" value="GHMP Kinase, C-terminal domain"/>
    <property type="match status" value="1"/>
</dbReference>
<evidence type="ECO:0000256" key="2">
    <source>
        <dbReference type="ARBA" id="ARBA00022679"/>
    </source>
</evidence>
<evidence type="ECO:0000256" key="5">
    <source>
        <dbReference type="ARBA" id="ARBA00022840"/>
    </source>
</evidence>
<dbReference type="InterPro" id="IPR006204">
    <property type="entry name" value="GHMP_kinase_N_dom"/>
</dbReference>
<dbReference type="Gene3D" id="3.30.70.890">
    <property type="entry name" value="GHMP kinase, C-terminal domain"/>
    <property type="match status" value="1"/>
</dbReference>
<keyword evidence="3" id="KW-0547">Nucleotide-binding</keyword>
<dbReference type="InterPro" id="IPR000705">
    <property type="entry name" value="Galactokinase"/>
</dbReference>
<keyword evidence="2" id="KW-0808">Transferase</keyword>
<keyword evidence="6" id="KW-0119">Carbohydrate metabolism</keyword>
<keyword evidence="4" id="KW-0418">Kinase</keyword>
<evidence type="ECO:0000259" key="9">
    <source>
        <dbReference type="Pfam" id="PF08544"/>
    </source>
</evidence>
<evidence type="ECO:0000256" key="6">
    <source>
        <dbReference type="ARBA" id="ARBA00023144"/>
    </source>
</evidence>
<comment type="caution">
    <text evidence="11">The sequence shown here is derived from an EMBL/GenBank/DDBJ whole genome shotgun (WGS) entry which is preliminary data.</text>
</comment>
<dbReference type="PROSITE" id="PS00627">
    <property type="entry name" value="GHMP_KINASES_ATP"/>
    <property type="match status" value="1"/>
</dbReference>
<keyword evidence="12" id="KW-1185">Reference proteome</keyword>
<evidence type="ECO:0000313" key="12">
    <source>
        <dbReference type="Proteomes" id="UP001500956"/>
    </source>
</evidence>
<keyword evidence="5" id="KW-0067">ATP-binding</keyword>
<dbReference type="SUPFAM" id="SSF54211">
    <property type="entry name" value="Ribosomal protein S5 domain 2-like"/>
    <property type="match status" value="1"/>
</dbReference>
<dbReference type="PANTHER" id="PTHR10457">
    <property type="entry name" value="MEVALONATE KINASE/GALACTOKINASE"/>
    <property type="match status" value="1"/>
</dbReference>
<dbReference type="Proteomes" id="UP001500956">
    <property type="component" value="Unassembled WGS sequence"/>
</dbReference>
<dbReference type="InterPro" id="IPR019741">
    <property type="entry name" value="Galactokinase_CS"/>
</dbReference>
<gene>
    <name evidence="11" type="primary">galK</name>
    <name evidence="11" type="ORF">GCM10023216_32640</name>
</gene>
<dbReference type="InterPro" id="IPR019539">
    <property type="entry name" value="GalKase_N"/>
</dbReference>
<evidence type="ECO:0000256" key="3">
    <source>
        <dbReference type="ARBA" id="ARBA00022741"/>
    </source>
</evidence>
<feature type="domain" description="Galactokinase N-terminal" evidence="10">
    <location>
        <begin position="22"/>
        <end position="71"/>
    </location>
</feature>
<proteinExistence type="inferred from homology"/>
<dbReference type="PROSITE" id="PS00106">
    <property type="entry name" value="GALACTOKINASE"/>
    <property type="match status" value="1"/>
</dbReference>
<dbReference type="PRINTS" id="PR00473">
    <property type="entry name" value="GALCTOKINASE"/>
</dbReference>
<protein>
    <recommendedName>
        <fullName evidence="7">Galactokinase</fullName>
        <ecNumber evidence="7">2.7.1.6</ecNumber>
    </recommendedName>
</protein>
<dbReference type="Gene3D" id="3.30.230.10">
    <property type="match status" value="1"/>
</dbReference>
<dbReference type="PANTHER" id="PTHR10457:SF7">
    <property type="entry name" value="GALACTOKINASE-RELATED"/>
    <property type="match status" value="1"/>
</dbReference>
<keyword evidence="6" id="KW-0299">Galactose metabolism</keyword>
<dbReference type="InterPro" id="IPR036554">
    <property type="entry name" value="GHMP_kinase_C_sf"/>
</dbReference>
<dbReference type="Pfam" id="PF00288">
    <property type="entry name" value="GHMP_kinases_N"/>
    <property type="match status" value="1"/>
</dbReference>
<evidence type="ECO:0000256" key="4">
    <source>
        <dbReference type="ARBA" id="ARBA00022777"/>
    </source>
</evidence>
<dbReference type="InterPro" id="IPR006206">
    <property type="entry name" value="Mevalonate/galactokinase"/>
</dbReference>
<evidence type="ECO:0000256" key="1">
    <source>
        <dbReference type="ARBA" id="ARBA00006566"/>
    </source>
</evidence>
<evidence type="ECO:0000313" key="11">
    <source>
        <dbReference type="EMBL" id="GAA4736821.1"/>
    </source>
</evidence>
<dbReference type="EC" id="2.7.1.6" evidence="7"/>
<feature type="domain" description="GHMP kinase C-terminal" evidence="9">
    <location>
        <begin position="312"/>
        <end position="390"/>
    </location>
</feature>
<accession>A0ABP8YT39</accession>
<dbReference type="PIRSF" id="PIRSF000530">
    <property type="entry name" value="Galactokinase"/>
    <property type="match status" value="1"/>
</dbReference>
<sequence length="409" mass="42057">MTSPAWLESWSADDGAARVRTLFAEAFGADGDPDGVWSAPGRVNLIGEHTDYNAGLALPTALPHRTYVALRSRGDDVVRLVSAQAPGKVWETRLADVAPGVTTSWGAYVAGVAWALREAGHEVAGFDAVVDSCVPFGAGLSSSAALECAVAVALDAVHGLGLAADDAGRAALSAACVRAENEIAGAPTGGMDQAASLRCTAGHALLLDCRPGLSALESAHAVPFELAGAGLTLLVVDTRAEHALVDGQYAQRRASCERAAALLGVPSLREIDPEGLDEMLARLQDADDAVVLQRRVRHVVTEIARTEEFATLVRDGRVDEVGPLMNASHASLRDDYEVSCRELDLVVGSALDAGALGARMTGGGFGGSAIALVRADDVDAVVAAVDEAFATAGLTAPGFLLAPPSDPAR</sequence>
<evidence type="ECO:0000259" key="10">
    <source>
        <dbReference type="Pfam" id="PF10509"/>
    </source>
</evidence>
<organism evidence="11 12">
    <name type="scientific">Isoptericola chiayiensis</name>
    <dbReference type="NCBI Taxonomy" id="579446"/>
    <lineage>
        <taxon>Bacteria</taxon>
        <taxon>Bacillati</taxon>
        <taxon>Actinomycetota</taxon>
        <taxon>Actinomycetes</taxon>
        <taxon>Micrococcales</taxon>
        <taxon>Promicromonosporaceae</taxon>
        <taxon>Isoptericola</taxon>
    </lineage>
</organism>
<dbReference type="InterPro" id="IPR013750">
    <property type="entry name" value="GHMP_kinase_C_dom"/>
</dbReference>
<dbReference type="NCBIfam" id="TIGR00131">
    <property type="entry name" value="gal_kin"/>
    <property type="match status" value="1"/>
</dbReference>
<dbReference type="Pfam" id="PF08544">
    <property type="entry name" value="GHMP_kinases_C"/>
    <property type="match status" value="1"/>
</dbReference>
<dbReference type="InterPro" id="IPR006203">
    <property type="entry name" value="GHMP_knse_ATP-bd_CS"/>
</dbReference>
<evidence type="ECO:0000256" key="7">
    <source>
        <dbReference type="NCBIfam" id="TIGR00131"/>
    </source>
</evidence>
<feature type="domain" description="GHMP kinase N-terminal" evidence="8">
    <location>
        <begin position="108"/>
        <end position="197"/>
    </location>
</feature>
<dbReference type="InterPro" id="IPR020568">
    <property type="entry name" value="Ribosomal_Su5_D2-typ_SF"/>
</dbReference>
<evidence type="ECO:0000259" key="8">
    <source>
        <dbReference type="Pfam" id="PF00288"/>
    </source>
</evidence>
<dbReference type="RefSeq" id="WP_172153680.1">
    <property type="nucleotide sequence ID" value="NZ_BAABID010000019.1"/>
</dbReference>